<feature type="chain" id="PRO_5046506637" evidence="6">
    <location>
        <begin position="25"/>
        <end position="282"/>
    </location>
</feature>
<dbReference type="InterPro" id="IPR010583">
    <property type="entry name" value="MipA"/>
</dbReference>
<accession>A0ABT2DFG1</accession>
<dbReference type="Proteomes" id="UP001206126">
    <property type="component" value="Unassembled WGS sequence"/>
</dbReference>
<comment type="similarity">
    <text evidence="2">Belongs to the MipA/OmpV family.</text>
</comment>
<reference evidence="7 8" key="1">
    <citation type="submission" date="2022-08" db="EMBL/GenBank/DDBJ databases">
        <title>Reclassification of Massilia species as members of the genera Telluria, Duganella, Pseudoduganella, Mokoshia gen. nov. and Zemynaea gen. nov. using orthogonal and non-orthogonal genome-based approaches.</title>
        <authorList>
            <person name="Bowman J.P."/>
        </authorList>
    </citation>
    <scope>NUCLEOTIDE SEQUENCE [LARGE SCALE GENOMIC DNA]</scope>
    <source>
        <strain evidence="7 8">JCM 31605</strain>
    </source>
</reference>
<evidence type="ECO:0000256" key="5">
    <source>
        <dbReference type="ARBA" id="ARBA00023237"/>
    </source>
</evidence>
<proteinExistence type="inferred from homology"/>
<feature type="signal peptide" evidence="6">
    <location>
        <begin position="1"/>
        <end position="24"/>
    </location>
</feature>
<dbReference type="PANTHER" id="PTHR38776:SF1">
    <property type="entry name" value="MLTA-INTERACTING PROTEIN-RELATED"/>
    <property type="match status" value="1"/>
</dbReference>
<sequence length="282" mass="30945">MTRSKLLSAGLAAAAVLFSQNGAAQELIPIQIPQDANLIGLGVFSVPDYYGSDDYKAAAAPLIRYSWSDTQYVQVLGPEVRLNLVPYRTDLRAGPLIRFRQRRDDDVDDAVVKHMRPVPSATEIGVFVDYHMPLEPGRPLHKVVFSADIVGNTTGVYSGPTGNIKATYFYPFAQGLFGKPLLGTLGFGLFFASDHFNDRYFGIHGVDLPRFPERAGRAYKAEGGLTSIKIPFSLTSQVDPKWLVTVAGRYERLLGDAADSPVVKDRGDENQWIIGVAASYLF</sequence>
<evidence type="ECO:0000256" key="3">
    <source>
        <dbReference type="ARBA" id="ARBA00022729"/>
    </source>
</evidence>
<gene>
    <name evidence="7" type="ORF">NX774_18690</name>
</gene>
<evidence type="ECO:0000256" key="2">
    <source>
        <dbReference type="ARBA" id="ARBA00005722"/>
    </source>
</evidence>
<evidence type="ECO:0000256" key="6">
    <source>
        <dbReference type="SAM" id="SignalP"/>
    </source>
</evidence>
<dbReference type="Pfam" id="PF06629">
    <property type="entry name" value="MipA"/>
    <property type="match status" value="1"/>
</dbReference>
<keyword evidence="3 6" id="KW-0732">Signal</keyword>
<keyword evidence="5" id="KW-0998">Cell outer membrane</keyword>
<evidence type="ECO:0000256" key="1">
    <source>
        <dbReference type="ARBA" id="ARBA00004442"/>
    </source>
</evidence>
<keyword evidence="8" id="KW-1185">Reference proteome</keyword>
<protein>
    <submittedName>
        <fullName evidence="7">MipA/OmpV family protein</fullName>
    </submittedName>
</protein>
<comment type="caution">
    <text evidence="7">The sequence shown here is derived from an EMBL/GenBank/DDBJ whole genome shotgun (WGS) entry which is preliminary data.</text>
</comment>
<evidence type="ECO:0000256" key="4">
    <source>
        <dbReference type="ARBA" id="ARBA00023136"/>
    </source>
</evidence>
<evidence type="ECO:0000313" key="7">
    <source>
        <dbReference type="EMBL" id="MCS0809954.1"/>
    </source>
</evidence>
<name>A0ABT2DFG1_9BURK</name>
<evidence type="ECO:0000313" key="8">
    <source>
        <dbReference type="Proteomes" id="UP001206126"/>
    </source>
</evidence>
<dbReference type="PANTHER" id="PTHR38776">
    <property type="entry name" value="MLTA-INTERACTING PROTEIN-RELATED"/>
    <property type="match status" value="1"/>
</dbReference>
<comment type="subcellular location">
    <subcellularLocation>
        <location evidence="1">Cell outer membrane</location>
    </subcellularLocation>
</comment>
<keyword evidence="4" id="KW-0472">Membrane</keyword>
<organism evidence="7 8">
    <name type="scientific">Massilia agilis</name>
    <dbReference type="NCBI Taxonomy" id="1811226"/>
    <lineage>
        <taxon>Bacteria</taxon>
        <taxon>Pseudomonadati</taxon>
        <taxon>Pseudomonadota</taxon>
        <taxon>Betaproteobacteria</taxon>
        <taxon>Burkholderiales</taxon>
        <taxon>Oxalobacteraceae</taxon>
        <taxon>Telluria group</taxon>
        <taxon>Massilia</taxon>
    </lineage>
</organism>
<dbReference type="RefSeq" id="WP_258823767.1">
    <property type="nucleotide sequence ID" value="NZ_JANUHB010000004.1"/>
</dbReference>
<dbReference type="EMBL" id="JANUHB010000004">
    <property type="protein sequence ID" value="MCS0809954.1"/>
    <property type="molecule type" value="Genomic_DNA"/>
</dbReference>